<dbReference type="Gene3D" id="3.40.50.1820">
    <property type="entry name" value="alpha/beta hydrolase"/>
    <property type="match status" value="1"/>
</dbReference>
<feature type="signal peptide" evidence="2">
    <location>
        <begin position="1"/>
        <end position="24"/>
    </location>
</feature>
<dbReference type="PANTHER" id="PTHR43798:SF33">
    <property type="entry name" value="HYDROLASE, PUTATIVE (AFU_ORTHOLOGUE AFUA_2G14860)-RELATED"/>
    <property type="match status" value="1"/>
</dbReference>
<organism evidence="4 5">
    <name type="scientific">Diatrype stigma</name>
    <dbReference type="NCBI Taxonomy" id="117547"/>
    <lineage>
        <taxon>Eukaryota</taxon>
        <taxon>Fungi</taxon>
        <taxon>Dikarya</taxon>
        <taxon>Ascomycota</taxon>
        <taxon>Pezizomycotina</taxon>
        <taxon>Sordariomycetes</taxon>
        <taxon>Xylariomycetidae</taxon>
        <taxon>Xylariales</taxon>
        <taxon>Diatrypaceae</taxon>
        <taxon>Diatrype</taxon>
    </lineage>
</organism>
<dbReference type="Pfam" id="PF12697">
    <property type="entry name" value="Abhydrolase_6"/>
    <property type="match status" value="1"/>
</dbReference>
<dbReference type="EMBL" id="JAKJXP020000003">
    <property type="protein sequence ID" value="KAK7757232.1"/>
    <property type="molecule type" value="Genomic_DNA"/>
</dbReference>
<name>A0AAN9YWI7_9PEZI</name>
<keyword evidence="2" id="KW-0732">Signal</keyword>
<feature type="region of interest" description="Disordered" evidence="1">
    <location>
        <begin position="71"/>
        <end position="101"/>
    </location>
</feature>
<feature type="chain" id="PRO_5043038935" description="AB hydrolase-1 domain-containing protein" evidence="2">
    <location>
        <begin position="25"/>
        <end position="395"/>
    </location>
</feature>
<evidence type="ECO:0000313" key="5">
    <source>
        <dbReference type="Proteomes" id="UP001320420"/>
    </source>
</evidence>
<dbReference type="Proteomes" id="UP001320420">
    <property type="component" value="Unassembled WGS sequence"/>
</dbReference>
<dbReference type="InterPro" id="IPR050266">
    <property type="entry name" value="AB_hydrolase_sf"/>
</dbReference>
<comment type="caution">
    <text evidence="4">The sequence shown here is derived from an EMBL/GenBank/DDBJ whole genome shotgun (WGS) entry which is preliminary data.</text>
</comment>
<feature type="compositionally biased region" description="Low complexity" evidence="1">
    <location>
        <begin position="77"/>
        <end position="88"/>
    </location>
</feature>
<accession>A0AAN9YWI7</accession>
<dbReference type="InterPro" id="IPR000073">
    <property type="entry name" value="AB_hydrolase_1"/>
</dbReference>
<proteinExistence type="predicted"/>
<evidence type="ECO:0000256" key="1">
    <source>
        <dbReference type="SAM" id="MobiDB-lite"/>
    </source>
</evidence>
<dbReference type="PANTHER" id="PTHR43798">
    <property type="entry name" value="MONOACYLGLYCEROL LIPASE"/>
    <property type="match status" value="1"/>
</dbReference>
<evidence type="ECO:0000313" key="4">
    <source>
        <dbReference type="EMBL" id="KAK7757232.1"/>
    </source>
</evidence>
<sequence>MKSISGILSTLAIGGLLLSAGASAQSDNGTIVDAPQDGDVNGSNFTYPWPVKLYRFTSQLQQVEMAFMDVPPLLPGNNSSNSSDSNSSDEPKLSSEPELNDGSKKKVAVLLHGKNFCGATWEGTARRLAAAGYRVIMPDQVGFCKSTKPERYQFSLQQLCANTRGLLQALDISRPSPGAAAVADSDNSDNNIVVIGHSLGGMTAARCALLYPDLAAALVLVNPLGLEDWRALGVPYRTVDALYATERATNYTTIRAYEQETYYPNATWRTPEYDAWARMLAGVYGGSRGAAFALDMALTTDMALAQPVVYEFPRIRPQTLLLVGERDVTALGKQWSPPEVQARLGRWDVLGERAAAAIPDADLVEFPDLGHAPQIQAPERFHAELLGWLERKVGG</sequence>
<dbReference type="AlphaFoldDB" id="A0AAN9YWI7"/>
<reference evidence="4 5" key="1">
    <citation type="submission" date="2024-02" db="EMBL/GenBank/DDBJ databases">
        <title>De novo assembly and annotation of 12 fungi associated with fruit tree decline syndrome in Ontario, Canada.</title>
        <authorList>
            <person name="Sulman M."/>
            <person name="Ellouze W."/>
            <person name="Ilyukhin E."/>
        </authorList>
    </citation>
    <scope>NUCLEOTIDE SEQUENCE [LARGE SCALE GENOMIC DNA]</scope>
    <source>
        <strain evidence="4 5">M11/M66-122</strain>
    </source>
</reference>
<evidence type="ECO:0000256" key="2">
    <source>
        <dbReference type="SAM" id="SignalP"/>
    </source>
</evidence>
<dbReference type="GO" id="GO:0047372">
    <property type="term" value="F:monoacylglycerol lipase activity"/>
    <property type="evidence" value="ECO:0007669"/>
    <property type="project" value="TreeGrafter"/>
</dbReference>
<dbReference type="GO" id="GO:0016020">
    <property type="term" value="C:membrane"/>
    <property type="evidence" value="ECO:0007669"/>
    <property type="project" value="TreeGrafter"/>
</dbReference>
<protein>
    <recommendedName>
        <fullName evidence="3">AB hydrolase-1 domain-containing protein</fullName>
    </recommendedName>
</protein>
<dbReference type="InterPro" id="IPR029058">
    <property type="entry name" value="AB_hydrolase_fold"/>
</dbReference>
<gene>
    <name evidence="4" type="ORF">SLS62_000781</name>
</gene>
<feature type="domain" description="AB hydrolase-1" evidence="3">
    <location>
        <begin position="109"/>
        <end position="383"/>
    </location>
</feature>
<dbReference type="GO" id="GO:0046464">
    <property type="term" value="P:acylglycerol catabolic process"/>
    <property type="evidence" value="ECO:0007669"/>
    <property type="project" value="TreeGrafter"/>
</dbReference>
<evidence type="ECO:0000259" key="3">
    <source>
        <dbReference type="Pfam" id="PF12697"/>
    </source>
</evidence>
<dbReference type="SUPFAM" id="SSF53474">
    <property type="entry name" value="alpha/beta-Hydrolases"/>
    <property type="match status" value="1"/>
</dbReference>
<keyword evidence="5" id="KW-1185">Reference proteome</keyword>